<dbReference type="InterPro" id="IPR006204">
    <property type="entry name" value="GHMP_kinase_N_dom"/>
</dbReference>
<dbReference type="GO" id="GO:0005524">
    <property type="term" value="F:ATP binding"/>
    <property type="evidence" value="ECO:0007669"/>
    <property type="project" value="UniProtKB-UniRule"/>
</dbReference>
<evidence type="ECO:0000259" key="13">
    <source>
        <dbReference type="Pfam" id="PF10509"/>
    </source>
</evidence>
<dbReference type="InterPro" id="IPR013750">
    <property type="entry name" value="GHMP_kinase_C_dom"/>
</dbReference>
<dbReference type="Pfam" id="PF08544">
    <property type="entry name" value="GHMP_kinases_C"/>
    <property type="match status" value="1"/>
</dbReference>
<dbReference type="GO" id="GO:0005829">
    <property type="term" value="C:cytosol"/>
    <property type="evidence" value="ECO:0007669"/>
    <property type="project" value="TreeGrafter"/>
</dbReference>
<dbReference type="FunFam" id="3.30.70.890:FF:000001">
    <property type="entry name" value="Galactokinase"/>
    <property type="match status" value="1"/>
</dbReference>
<feature type="domain" description="GHMP kinase N-terminal" evidence="11">
    <location>
        <begin position="137"/>
        <end position="237"/>
    </location>
</feature>
<evidence type="ECO:0000313" key="14">
    <source>
        <dbReference type="EMBL" id="PMC62574.1"/>
    </source>
</evidence>
<keyword evidence="5 14" id="KW-0418">Kinase</keyword>
<dbReference type="PANTHER" id="PTHR10457:SF7">
    <property type="entry name" value="GALACTOKINASE-RELATED"/>
    <property type="match status" value="1"/>
</dbReference>
<dbReference type="PRINTS" id="PR00959">
    <property type="entry name" value="MEVGALKINASE"/>
</dbReference>
<evidence type="ECO:0000256" key="10">
    <source>
        <dbReference type="NCBIfam" id="TIGR00131"/>
    </source>
</evidence>
<evidence type="ECO:0000256" key="5">
    <source>
        <dbReference type="ARBA" id="ARBA00022777"/>
    </source>
</evidence>
<evidence type="ECO:0000256" key="8">
    <source>
        <dbReference type="ARBA" id="ARBA00023144"/>
    </source>
</evidence>
<accession>A0A2N6SZS8</accession>
<evidence type="ECO:0000256" key="2">
    <source>
        <dbReference type="ARBA" id="ARBA00022679"/>
    </source>
</evidence>
<dbReference type="EMBL" id="PNHF01000009">
    <property type="protein sequence ID" value="PMC62574.1"/>
    <property type="molecule type" value="Genomic_DNA"/>
</dbReference>
<dbReference type="InterPro" id="IPR019741">
    <property type="entry name" value="Galactokinase_CS"/>
</dbReference>
<dbReference type="InterPro" id="IPR019539">
    <property type="entry name" value="GalKase_N"/>
</dbReference>
<comment type="caution">
    <text evidence="14">The sequence shown here is derived from an EMBL/GenBank/DDBJ whole genome shotgun (WGS) entry which is preliminary data.</text>
</comment>
<evidence type="ECO:0000256" key="1">
    <source>
        <dbReference type="ARBA" id="ARBA00006566"/>
    </source>
</evidence>
<keyword evidence="3" id="KW-0479">Metal-binding</keyword>
<dbReference type="PANTHER" id="PTHR10457">
    <property type="entry name" value="MEVALONATE KINASE/GALACTOKINASE"/>
    <property type="match status" value="1"/>
</dbReference>
<keyword evidence="9" id="KW-0119">Carbohydrate metabolism</keyword>
<dbReference type="Gene3D" id="3.30.70.890">
    <property type="entry name" value="GHMP kinase, C-terminal domain"/>
    <property type="match status" value="1"/>
</dbReference>
<dbReference type="GO" id="GO:0046872">
    <property type="term" value="F:metal ion binding"/>
    <property type="evidence" value="ECO:0007669"/>
    <property type="project" value="UniProtKB-KW"/>
</dbReference>
<dbReference type="InterPro" id="IPR036554">
    <property type="entry name" value="GHMP_kinase_C_sf"/>
</dbReference>
<evidence type="ECO:0000256" key="4">
    <source>
        <dbReference type="ARBA" id="ARBA00022741"/>
    </source>
</evidence>
<name>A0A2N6SZS8_9CORY</name>
<gene>
    <name evidence="14" type="primary">galK</name>
    <name evidence="14" type="ORF">CJ204_05195</name>
</gene>
<organism evidence="14 15">
    <name type="scientific">Corynebacterium xerosis</name>
    <dbReference type="NCBI Taxonomy" id="1725"/>
    <lineage>
        <taxon>Bacteria</taxon>
        <taxon>Bacillati</taxon>
        <taxon>Actinomycetota</taxon>
        <taxon>Actinomycetes</taxon>
        <taxon>Mycobacteriales</taxon>
        <taxon>Corynebacteriaceae</taxon>
        <taxon>Corynebacterium</taxon>
    </lineage>
</organism>
<evidence type="ECO:0000313" key="15">
    <source>
        <dbReference type="Proteomes" id="UP000235363"/>
    </source>
</evidence>
<evidence type="ECO:0000256" key="7">
    <source>
        <dbReference type="ARBA" id="ARBA00022842"/>
    </source>
</evidence>
<dbReference type="Pfam" id="PF10509">
    <property type="entry name" value="GalKase_gal_bdg"/>
    <property type="match status" value="1"/>
</dbReference>
<evidence type="ECO:0000256" key="9">
    <source>
        <dbReference type="ARBA" id="ARBA00023277"/>
    </source>
</evidence>
<feature type="domain" description="GHMP kinase C-terminal" evidence="12">
    <location>
        <begin position="349"/>
        <end position="429"/>
    </location>
</feature>
<dbReference type="InterPro" id="IPR006203">
    <property type="entry name" value="GHMP_knse_ATP-bd_CS"/>
</dbReference>
<evidence type="ECO:0000259" key="11">
    <source>
        <dbReference type="Pfam" id="PF00288"/>
    </source>
</evidence>
<reference evidence="14 15" key="1">
    <citation type="submission" date="2017-09" db="EMBL/GenBank/DDBJ databases">
        <title>Bacterial strain isolated from the female urinary microbiota.</title>
        <authorList>
            <person name="Thomas-White K."/>
            <person name="Kumar N."/>
            <person name="Forster S."/>
            <person name="Putonti C."/>
            <person name="Lawley T."/>
            <person name="Wolfe A.J."/>
        </authorList>
    </citation>
    <scope>NUCLEOTIDE SEQUENCE [LARGE SCALE GENOMIC DNA]</scope>
    <source>
        <strain evidence="14 15">UMB0908</strain>
    </source>
</reference>
<dbReference type="InterPro" id="IPR006206">
    <property type="entry name" value="Mevalonate/galactokinase"/>
</dbReference>
<dbReference type="Gene3D" id="3.30.230.10">
    <property type="match status" value="1"/>
</dbReference>
<sequence>MKFLAGSESGQGAWISDTTPERIADRFREIGGAKWSPTRDDATGAADATALFKTAFDAAPAGVWAAPGRVNLIGEHVDYAGGICLPFALSQRTWVAVSPRENGLYRLVSDMGGGEPQVVEIGVDEVGPGSPSDWSGYVVGAIWAQQEAGLLPKQLGGFDIAVTSDVPIGGGLSSSAALECSAALAAYELTVGPIGGPADEAGSDVRSGLVAACIRAENEVVGASTGGLDQRISLFGQSGNALAIDYADDSAVQVPCDLPSHGLAILVIDTKAPHFLADGQYASRRGVIDAVTEGLGVGSLRECDDALGAAAAWAEANVPDGADAGEWKRTVVKRVRHVVSEIERTAKAIGQLKAGDMAGFGESMCASHASLRDDYEVTCLELDLAVDTAMAHGAVGARMTGGGFGGSAIALVDAAQVEPIADAIAEAYAEAGFRPPEFLAAVPSDGAEKIG</sequence>
<dbReference type="GO" id="GO:0004335">
    <property type="term" value="F:galactokinase activity"/>
    <property type="evidence" value="ECO:0007669"/>
    <property type="project" value="UniProtKB-UniRule"/>
</dbReference>
<keyword evidence="6" id="KW-0067">ATP-binding</keyword>
<evidence type="ECO:0000256" key="6">
    <source>
        <dbReference type="ARBA" id="ARBA00022840"/>
    </source>
</evidence>
<keyword evidence="7" id="KW-0460">Magnesium</keyword>
<dbReference type="SUPFAM" id="SSF55060">
    <property type="entry name" value="GHMP Kinase, C-terminal domain"/>
    <property type="match status" value="1"/>
</dbReference>
<dbReference type="InterPro" id="IPR000705">
    <property type="entry name" value="Galactokinase"/>
</dbReference>
<dbReference type="Proteomes" id="UP000235363">
    <property type="component" value="Unassembled WGS sequence"/>
</dbReference>
<evidence type="ECO:0000256" key="3">
    <source>
        <dbReference type="ARBA" id="ARBA00022723"/>
    </source>
</evidence>
<protein>
    <recommendedName>
        <fullName evidence="10">Galactokinase</fullName>
        <ecNumber evidence="10">2.7.1.6</ecNumber>
    </recommendedName>
</protein>
<dbReference type="EC" id="2.7.1.6" evidence="10"/>
<proteinExistence type="inferred from homology"/>
<keyword evidence="2" id="KW-0808">Transferase</keyword>
<dbReference type="PROSITE" id="PS00627">
    <property type="entry name" value="GHMP_KINASES_ATP"/>
    <property type="match status" value="1"/>
</dbReference>
<evidence type="ECO:0000259" key="12">
    <source>
        <dbReference type="Pfam" id="PF08544"/>
    </source>
</evidence>
<dbReference type="InterPro" id="IPR020568">
    <property type="entry name" value="Ribosomal_Su5_D2-typ_SF"/>
</dbReference>
<dbReference type="PROSITE" id="PS00106">
    <property type="entry name" value="GALACTOKINASE"/>
    <property type="match status" value="1"/>
</dbReference>
<dbReference type="InterPro" id="IPR014721">
    <property type="entry name" value="Ribsml_uS5_D2-typ_fold_subgr"/>
</dbReference>
<feature type="domain" description="Galactokinase N-terminal" evidence="13">
    <location>
        <begin position="51"/>
        <end position="99"/>
    </location>
</feature>
<comment type="similarity">
    <text evidence="1">Belongs to the GHMP kinase family. GalK subfamily.</text>
</comment>
<dbReference type="Pfam" id="PF00288">
    <property type="entry name" value="GHMP_kinases_N"/>
    <property type="match status" value="1"/>
</dbReference>
<dbReference type="AlphaFoldDB" id="A0A2N6SZS8"/>
<keyword evidence="4" id="KW-0547">Nucleotide-binding</keyword>
<dbReference type="PRINTS" id="PR00473">
    <property type="entry name" value="GALCTOKINASE"/>
</dbReference>
<dbReference type="SUPFAM" id="SSF54211">
    <property type="entry name" value="Ribosomal protein S5 domain 2-like"/>
    <property type="match status" value="1"/>
</dbReference>
<dbReference type="NCBIfam" id="TIGR00131">
    <property type="entry name" value="gal_kin"/>
    <property type="match status" value="1"/>
</dbReference>
<keyword evidence="8" id="KW-0299">Galactose metabolism</keyword>
<dbReference type="GO" id="GO:0006012">
    <property type="term" value="P:galactose metabolic process"/>
    <property type="evidence" value="ECO:0007669"/>
    <property type="project" value="UniProtKB-UniRule"/>
</dbReference>
<dbReference type="PIRSF" id="PIRSF000530">
    <property type="entry name" value="Galactokinase"/>
    <property type="match status" value="1"/>
</dbReference>